<reference evidence="3 4" key="1">
    <citation type="submission" date="2017-06" db="EMBL/GenBank/DDBJ databases">
        <title>Novel microbial phyla capable of carbon fixation and sulfur reduction in deep-sea sediments.</title>
        <authorList>
            <person name="Huang J."/>
            <person name="Baker B."/>
            <person name="Wang Y."/>
        </authorList>
    </citation>
    <scope>NUCLEOTIDE SEQUENCE [LARGE SCALE GENOMIC DNA]</scope>
    <source>
        <strain evidence="3">B3_LCP</strain>
    </source>
</reference>
<feature type="coiled-coil region" evidence="1">
    <location>
        <begin position="724"/>
        <end position="758"/>
    </location>
</feature>
<keyword evidence="2" id="KW-1133">Transmembrane helix</keyword>
<evidence type="ECO:0008006" key="5">
    <source>
        <dbReference type="Google" id="ProtNLM"/>
    </source>
</evidence>
<evidence type="ECO:0000313" key="3">
    <source>
        <dbReference type="EMBL" id="TKJ36912.1"/>
    </source>
</evidence>
<gene>
    <name evidence="3" type="ORF">CEE37_14450</name>
</gene>
<dbReference type="InterPro" id="IPR036465">
    <property type="entry name" value="vWFA_dom_sf"/>
</dbReference>
<dbReference type="SUPFAM" id="SSF53300">
    <property type="entry name" value="vWA-like"/>
    <property type="match status" value="1"/>
</dbReference>
<dbReference type="AlphaFoldDB" id="A0A532UPT9"/>
<protein>
    <recommendedName>
        <fullName evidence="5">VWFA domain-containing protein</fullName>
    </recommendedName>
</protein>
<name>A0A532UPT9_UNCL8</name>
<evidence type="ECO:0000256" key="1">
    <source>
        <dbReference type="SAM" id="Coils"/>
    </source>
</evidence>
<keyword evidence="1" id="KW-0175">Coiled coil</keyword>
<evidence type="ECO:0000313" key="4">
    <source>
        <dbReference type="Proteomes" id="UP000319619"/>
    </source>
</evidence>
<sequence length="966" mass="112839">MQQRTIPSTLLIIIVLSIIGFHYKDVQGRSIVMIVDNSEAMTSSYHDPDRRILRCVQYFIKNYLEPNDQFGLITYDRTARAIIGEDHLVAAKEIKETPDMMNAVVEHIRYNGRDSDPYLAIEKAANLLGMGSSLDKDYIIVITASYAHPPRGIYRNQKDYRNRFETLIKNKLKNTFITFVTFEDVDLNHDKSWFPLRKIIRIDQGLGDIILMNPRNYQITGDYDRSIFAMLPKIRWIIDCKDRRGNSDIIIAAPESQQEEIFNRLRDEYGYSHMDIIPLYFCNESASFSDWGTYTSGNLITRIKDFYHREHINDLNVYVLELWPFFSGGQASNSWLRCLKIRDGIIGDSEVIKQIDDSNYSRVIEQFAESIWGYASTVNNMPPPQQEVIKVKVVYSDLHDYNGTGEVISLELDRKIAESNAIFGQLEFKIPAGKPFELHLPDTVYNMEVVRDRMISGSPIYYNRPSMYIYFDYKGLKDITFSVSVIIDGESLGTFTVVDFPSDTVYIEGQMHRYYKRYELGSLRPRIQLQRLDQFGNHDPTYDERLIDDMVPKDNTLVIKLENYPFQKNILEPVKNFVYYSGRDFGSYVSAYKLFDQEGKRDNRNDCFILGSMIARAMEEYGDTHPAERAAAYACAFDIWTWLLEDTDARIRNVTMSVYKKVNLTKDDAILFATLRAGILSFKLKFWQCLPRSEETYSVPGDRKSIEKLWKKFGKFEENFPSQIQFTQKIQKKYTKELEKLKTQLDKLYQEVNREADLIPLRMRIIKFDERQGVALPDRYMFDQLLVNIGDRDPNERSAERFLISRETSRGFRHPSLEVMNQFVNVYQSIIPTLYYGENRLDEHPKTSTIAELNNQAMQITSNTKQPLEFCQPENNLDEMITAIQGWYILTEKEKKSIGKFEKKLTKLKNKIVAADLSEEKSRNNFRSKLEKLAEEYLKTLVARMHRKVELIRLQHELEQLLEKIG</sequence>
<keyword evidence="2" id="KW-0472">Membrane</keyword>
<dbReference type="EMBL" id="NJBN01000014">
    <property type="protein sequence ID" value="TKJ36912.1"/>
    <property type="molecule type" value="Genomic_DNA"/>
</dbReference>
<comment type="caution">
    <text evidence="3">The sequence shown here is derived from an EMBL/GenBank/DDBJ whole genome shotgun (WGS) entry which is preliminary data.</text>
</comment>
<proteinExistence type="predicted"/>
<evidence type="ECO:0000256" key="2">
    <source>
        <dbReference type="SAM" id="Phobius"/>
    </source>
</evidence>
<keyword evidence="2" id="KW-0812">Transmembrane</keyword>
<dbReference type="Gene3D" id="3.40.50.410">
    <property type="entry name" value="von Willebrand factor, type A domain"/>
    <property type="match status" value="1"/>
</dbReference>
<feature type="transmembrane region" description="Helical" evidence="2">
    <location>
        <begin position="6"/>
        <end position="23"/>
    </location>
</feature>
<accession>A0A532UPT9</accession>
<dbReference type="Proteomes" id="UP000319619">
    <property type="component" value="Unassembled WGS sequence"/>
</dbReference>
<organism evidence="3 4">
    <name type="scientific">candidate division LCP-89 bacterium B3_LCP</name>
    <dbReference type="NCBI Taxonomy" id="2012998"/>
    <lineage>
        <taxon>Bacteria</taxon>
        <taxon>Pseudomonadati</taxon>
        <taxon>Bacteria division LCP-89</taxon>
    </lineage>
</organism>